<reference evidence="2" key="2">
    <citation type="submission" date="2021-02" db="EMBL/GenBank/DDBJ databases">
        <authorList>
            <person name="Kimball J.A."/>
            <person name="Haas M.W."/>
            <person name="Macchietto M."/>
            <person name="Kono T."/>
            <person name="Duquette J."/>
            <person name="Shao M."/>
        </authorList>
    </citation>
    <scope>NUCLEOTIDE SEQUENCE</scope>
    <source>
        <tissue evidence="2">Fresh leaf tissue</tissue>
    </source>
</reference>
<dbReference type="OrthoDB" id="676979at2759"/>
<protein>
    <recommendedName>
        <fullName evidence="1">Protein kinase domain-containing protein</fullName>
    </recommendedName>
</protein>
<sequence>MPVSRVEKAARPRGSIGYIAPEYGFGRKISTEGDIYSYGIIILEMLTGKRPTDEMFSNGLSLHTFVGNAFPQKIGDILDPNIIPESESEDDEGAGRKTDYVYESHASVGMRSCIAKLVKLGLSCSMENPKDRPTTLDVFAEATAIKHAFSELCG</sequence>
<dbReference type="InterPro" id="IPR051564">
    <property type="entry name" value="LRR_receptor-like_kinase"/>
</dbReference>
<name>A0A8J5V734_ZIZPA</name>
<evidence type="ECO:0000313" key="2">
    <source>
        <dbReference type="EMBL" id="KAG8062987.1"/>
    </source>
</evidence>
<dbReference type="InterPro" id="IPR000719">
    <property type="entry name" value="Prot_kinase_dom"/>
</dbReference>
<dbReference type="AlphaFoldDB" id="A0A8J5V734"/>
<organism evidence="2 3">
    <name type="scientific">Zizania palustris</name>
    <name type="common">Northern wild rice</name>
    <dbReference type="NCBI Taxonomy" id="103762"/>
    <lineage>
        <taxon>Eukaryota</taxon>
        <taxon>Viridiplantae</taxon>
        <taxon>Streptophyta</taxon>
        <taxon>Embryophyta</taxon>
        <taxon>Tracheophyta</taxon>
        <taxon>Spermatophyta</taxon>
        <taxon>Magnoliopsida</taxon>
        <taxon>Liliopsida</taxon>
        <taxon>Poales</taxon>
        <taxon>Poaceae</taxon>
        <taxon>BOP clade</taxon>
        <taxon>Oryzoideae</taxon>
        <taxon>Oryzeae</taxon>
        <taxon>Zizaniinae</taxon>
        <taxon>Zizania</taxon>
    </lineage>
</organism>
<evidence type="ECO:0000313" key="3">
    <source>
        <dbReference type="Proteomes" id="UP000729402"/>
    </source>
</evidence>
<reference evidence="2" key="1">
    <citation type="journal article" date="2021" name="bioRxiv">
        <title>Whole Genome Assembly and Annotation of Northern Wild Rice, Zizania palustris L., Supports a Whole Genome Duplication in the Zizania Genus.</title>
        <authorList>
            <person name="Haas M."/>
            <person name="Kono T."/>
            <person name="Macchietto M."/>
            <person name="Millas R."/>
            <person name="McGilp L."/>
            <person name="Shao M."/>
            <person name="Duquette J."/>
            <person name="Hirsch C.N."/>
            <person name="Kimball J."/>
        </authorList>
    </citation>
    <scope>NUCLEOTIDE SEQUENCE</scope>
    <source>
        <tissue evidence="2">Fresh leaf tissue</tissue>
    </source>
</reference>
<evidence type="ECO:0000259" key="1">
    <source>
        <dbReference type="PROSITE" id="PS50011"/>
    </source>
</evidence>
<accession>A0A8J5V734</accession>
<feature type="domain" description="Protein kinase" evidence="1">
    <location>
        <begin position="1"/>
        <end position="150"/>
    </location>
</feature>
<dbReference type="Proteomes" id="UP000729402">
    <property type="component" value="Unassembled WGS sequence"/>
</dbReference>
<dbReference type="GO" id="GO:0004672">
    <property type="term" value="F:protein kinase activity"/>
    <property type="evidence" value="ECO:0007669"/>
    <property type="project" value="InterPro"/>
</dbReference>
<gene>
    <name evidence="2" type="ORF">GUJ93_ZPchr0003g17654</name>
</gene>
<comment type="caution">
    <text evidence="2">The sequence shown here is derived from an EMBL/GenBank/DDBJ whole genome shotgun (WGS) entry which is preliminary data.</text>
</comment>
<dbReference type="GO" id="GO:0016020">
    <property type="term" value="C:membrane"/>
    <property type="evidence" value="ECO:0007669"/>
    <property type="project" value="TreeGrafter"/>
</dbReference>
<dbReference type="Pfam" id="PF00069">
    <property type="entry name" value="Pkinase"/>
    <property type="match status" value="1"/>
</dbReference>
<dbReference type="PROSITE" id="PS50011">
    <property type="entry name" value="PROTEIN_KINASE_DOM"/>
    <property type="match status" value="1"/>
</dbReference>
<dbReference type="GO" id="GO:0005524">
    <property type="term" value="F:ATP binding"/>
    <property type="evidence" value="ECO:0007669"/>
    <property type="project" value="InterPro"/>
</dbReference>
<keyword evidence="3" id="KW-1185">Reference proteome</keyword>
<dbReference type="PANTHER" id="PTHR48055">
    <property type="entry name" value="LEUCINE-RICH REPEAT RECEPTOR PROTEIN KINASE EMS1"/>
    <property type="match status" value="1"/>
</dbReference>
<dbReference type="PANTHER" id="PTHR48055:SF48">
    <property type="entry name" value="PROTEIN KINASE DOMAIN-CONTAINING PROTEIN"/>
    <property type="match status" value="1"/>
</dbReference>
<proteinExistence type="predicted"/>
<dbReference type="EMBL" id="JAAALK010000286">
    <property type="protein sequence ID" value="KAG8062987.1"/>
    <property type="molecule type" value="Genomic_DNA"/>
</dbReference>